<dbReference type="GO" id="GO:0016020">
    <property type="term" value="C:membrane"/>
    <property type="evidence" value="ECO:0007669"/>
    <property type="project" value="TreeGrafter"/>
</dbReference>
<evidence type="ECO:0000313" key="4">
    <source>
        <dbReference type="Proteomes" id="UP000244180"/>
    </source>
</evidence>
<dbReference type="EMBL" id="PEBV01000109">
    <property type="protein sequence ID" value="PTQ50695.1"/>
    <property type="molecule type" value="Genomic_DNA"/>
</dbReference>
<reference evidence="3 4" key="1">
    <citation type="submission" date="2017-08" db="EMBL/GenBank/DDBJ databases">
        <title>Burning lignite coal seam in the remote Altai Mountains harbors a hydrogen-driven thermophilic microbial community.</title>
        <authorList>
            <person name="Kadnikov V.V."/>
            <person name="Mardanov A.V."/>
            <person name="Ivasenko D."/>
            <person name="Beletsky A.V."/>
            <person name="Karnachuk O.V."/>
            <person name="Ravin N.V."/>
        </authorList>
    </citation>
    <scope>NUCLEOTIDE SEQUENCE [LARGE SCALE GENOMIC DNA]</scope>
    <source>
        <strain evidence="3">AL33</strain>
    </source>
</reference>
<evidence type="ECO:0000256" key="1">
    <source>
        <dbReference type="ARBA" id="ARBA00022801"/>
    </source>
</evidence>
<dbReference type="RefSeq" id="WP_273000960.1">
    <property type="nucleotide sequence ID" value="NZ_PEBV01000109.1"/>
</dbReference>
<evidence type="ECO:0000259" key="2">
    <source>
        <dbReference type="Pfam" id="PF00561"/>
    </source>
</evidence>
<gene>
    <name evidence="3" type="ORF">HSCHL_1340</name>
</gene>
<dbReference type="InterPro" id="IPR000073">
    <property type="entry name" value="AB_hydrolase_1"/>
</dbReference>
<dbReference type="AlphaFoldDB" id="A0A2T5G3D4"/>
<dbReference type="PRINTS" id="PR00412">
    <property type="entry name" value="EPOXHYDRLASE"/>
</dbReference>
<dbReference type="InterPro" id="IPR029058">
    <property type="entry name" value="AB_hydrolase_fold"/>
</dbReference>
<keyword evidence="1 3" id="KW-0378">Hydrolase</keyword>
<dbReference type="PANTHER" id="PTHR43798:SF31">
    <property type="entry name" value="AB HYDROLASE SUPERFAMILY PROTEIN YCLE"/>
    <property type="match status" value="1"/>
</dbReference>
<proteinExistence type="predicted"/>
<organism evidence="3 4">
    <name type="scientific">Hydrogenibacillus schlegelii</name>
    <name type="common">Bacillus schlegelii</name>
    <dbReference type="NCBI Taxonomy" id="1484"/>
    <lineage>
        <taxon>Bacteria</taxon>
        <taxon>Bacillati</taxon>
        <taxon>Bacillota</taxon>
        <taxon>Bacilli</taxon>
        <taxon>Bacillales</taxon>
        <taxon>Bacillales Family X. Incertae Sedis</taxon>
        <taxon>Hydrogenibacillus</taxon>
    </lineage>
</organism>
<feature type="domain" description="AB hydrolase-1" evidence="2">
    <location>
        <begin position="25"/>
        <end position="261"/>
    </location>
</feature>
<dbReference type="PRINTS" id="PR00111">
    <property type="entry name" value="ABHYDROLASE"/>
</dbReference>
<evidence type="ECO:0000313" key="3">
    <source>
        <dbReference type="EMBL" id="PTQ50695.1"/>
    </source>
</evidence>
<dbReference type="Gene3D" id="3.40.50.1820">
    <property type="entry name" value="alpha/beta hydrolase"/>
    <property type="match status" value="1"/>
</dbReference>
<dbReference type="Pfam" id="PF00561">
    <property type="entry name" value="Abhydrolase_1"/>
    <property type="match status" value="1"/>
</dbReference>
<dbReference type="InterPro" id="IPR000639">
    <property type="entry name" value="Epox_hydrolase-like"/>
</dbReference>
<dbReference type="GO" id="GO:0016787">
    <property type="term" value="F:hydrolase activity"/>
    <property type="evidence" value="ECO:0007669"/>
    <property type="project" value="UniProtKB-KW"/>
</dbReference>
<comment type="caution">
    <text evidence="3">The sequence shown here is derived from an EMBL/GenBank/DDBJ whole genome shotgun (WGS) entry which is preliminary data.</text>
</comment>
<accession>A0A2T5G3D4</accession>
<protein>
    <submittedName>
        <fullName evidence="3">2-hydroxy-6-oxo-6-phenylhexa-2,4-dienoate hydrolase</fullName>
    </submittedName>
</protein>
<dbReference type="SUPFAM" id="SSF53474">
    <property type="entry name" value="alpha/beta-Hydrolases"/>
    <property type="match status" value="1"/>
</dbReference>
<sequence length="276" mass="31189">MYDVKYIQTGQWTSKTLVAGDPASPAVILLHGGGPGTNAEANWRNAVEDLQDAFYVIAPDLLGFGETTMPDPLPKGGLAWIGHRVEQVLALMDALRVTRAFLIGNSMGGALALHLLLDAPGRFNKAILMGSAGGQFSPPPEIARMLSFYQDPRVDRYREIMRSFLYDPMNTKAFADFDAMVQQRYQAAMREELKRCYETMFNPPLPPLSPSALSMIRHEILLIHGRQDRVVPLEGSLYLLRHLPNAELIVYDRCGHWAQIERWESMRRDIRRFFLS</sequence>
<dbReference type="InterPro" id="IPR050266">
    <property type="entry name" value="AB_hydrolase_sf"/>
</dbReference>
<dbReference type="PANTHER" id="PTHR43798">
    <property type="entry name" value="MONOACYLGLYCEROL LIPASE"/>
    <property type="match status" value="1"/>
</dbReference>
<dbReference type="Proteomes" id="UP000244180">
    <property type="component" value="Unassembled WGS sequence"/>
</dbReference>
<name>A0A2T5G3D4_HYDSH</name>